<dbReference type="Proteomes" id="UP000186698">
    <property type="component" value="Chromosome 2L"/>
</dbReference>
<keyword evidence="7" id="KW-0812">Transmembrane</keyword>
<dbReference type="PANTHER" id="PTHR19325">
    <property type="entry name" value="COMPLEMENT COMPONENT-RELATED SUSHI DOMAIN-CONTAINING"/>
    <property type="match status" value="1"/>
</dbReference>
<keyword evidence="7" id="KW-0472">Membrane</keyword>
<keyword evidence="9" id="KW-1185">Reference proteome</keyword>
<accession>A0A8J0U6M1</accession>
<feature type="disulfide bond" evidence="6">
    <location>
        <begin position="312"/>
        <end position="339"/>
    </location>
</feature>
<feature type="domain" description="Sushi" evidence="8">
    <location>
        <begin position="463"/>
        <end position="520"/>
    </location>
</feature>
<evidence type="ECO:0000256" key="2">
    <source>
        <dbReference type="ARBA" id="ARBA00022729"/>
    </source>
</evidence>
<reference evidence="10" key="1">
    <citation type="submission" date="2025-08" db="UniProtKB">
        <authorList>
            <consortium name="RefSeq"/>
        </authorList>
    </citation>
    <scope>IDENTIFICATION</scope>
    <source>
        <strain evidence="10">J_2021</strain>
        <tissue evidence="10">Erythrocytes</tissue>
    </source>
</reference>
<dbReference type="CDD" id="cd00033">
    <property type="entry name" value="CCP"/>
    <property type="match status" value="8"/>
</dbReference>
<evidence type="ECO:0000256" key="7">
    <source>
        <dbReference type="SAM" id="Phobius"/>
    </source>
</evidence>
<proteinExistence type="predicted"/>
<feature type="domain" description="Sushi" evidence="8">
    <location>
        <begin position="222"/>
        <end position="281"/>
    </location>
</feature>
<feature type="domain" description="Sushi" evidence="8">
    <location>
        <begin position="342"/>
        <end position="404"/>
    </location>
</feature>
<feature type="disulfide bond" evidence="6">
    <location>
        <begin position="163"/>
        <end position="206"/>
    </location>
</feature>
<organism evidence="9 10">
    <name type="scientific">Xenopus laevis</name>
    <name type="common">African clawed frog</name>
    <dbReference type="NCBI Taxonomy" id="8355"/>
    <lineage>
        <taxon>Eukaryota</taxon>
        <taxon>Metazoa</taxon>
        <taxon>Chordata</taxon>
        <taxon>Craniata</taxon>
        <taxon>Vertebrata</taxon>
        <taxon>Euteleostomi</taxon>
        <taxon>Amphibia</taxon>
        <taxon>Batrachia</taxon>
        <taxon>Anura</taxon>
        <taxon>Pipoidea</taxon>
        <taxon>Pipidae</taxon>
        <taxon>Xenopodinae</taxon>
        <taxon>Xenopus</taxon>
        <taxon>Xenopus</taxon>
    </lineage>
</organism>
<evidence type="ECO:0000256" key="6">
    <source>
        <dbReference type="PROSITE-ProRule" id="PRU00302"/>
    </source>
</evidence>
<gene>
    <name evidence="10" type="primary">LOC108708165</name>
</gene>
<comment type="caution">
    <text evidence="6">Lacks conserved residue(s) required for the propagation of feature annotation.</text>
</comment>
<feature type="transmembrane region" description="Helical" evidence="7">
    <location>
        <begin position="525"/>
        <end position="547"/>
    </location>
</feature>
<evidence type="ECO:0000313" key="9">
    <source>
        <dbReference type="Proteomes" id="UP000186698"/>
    </source>
</evidence>
<keyword evidence="4 6" id="KW-1015">Disulfide bond</keyword>
<sequence>MLSCSVFRMNFPVYIRNYWAILFYLATHITGTFGECGPPPTLPHTEPFDDISFPVDESVVYSCNKTAGYYEIPGRSRTITCQDDFTWSTVPEFCIRACESPPRLEFAQLGQGDIDKNIYLNGTTVKYECRPGFIKIPLISRTITCLDNFTWTAPESFCRRRTCGNPGEIENGDFEPTDSGFQFGSSVTYKCHEGYRMISKKNTKFCQADGKWTSAFPKCEVMICTAPRDLIDGLYKPKKEEYSYQEAVTYVCNNNLALIGNRSAYCTTDGTWSSEAPVCKDVKCPEPKVPNAIKISGFQGPYHINSAVSFKCNEGFMMNGSESITCNVENKWDPPLPECLRFCTLPSLEFSKLKEEYSSRKHFFVGTTLEYDCLPGYRLSPKTQATITCRETFQWSPLKPSCEPIVCEHTGKFSNGRINSQGPYKYNTRVTIICDEGYTTKTSYLECQRDGKWSNYPPVCEEIECEHPEKFNNGRIDTQGPYKYKTRVNFICDKGYTSKTSYLECQTDGTWSNYPPECEEQSMSVGAIVGIIVFAVILVIVASAIIYKVCKKSGNYNTQQTKLKMQHYPLKGLENNQIHPQETKG</sequence>
<protein>
    <submittedName>
        <fullName evidence="10">Complement receptor type 1 isoform X1</fullName>
    </submittedName>
</protein>
<dbReference type="GeneID" id="108708165"/>
<dbReference type="KEGG" id="xla:108708165"/>
<feature type="domain" description="Sushi" evidence="8">
    <location>
        <begin position="282"/>
        <end position="341"/>
    </location>
</feature>
<evidence type="ECO:0000256" key="4">
    <source>
        <dbReference type="ARBA" id="ARBA00023157"/>
    </source>
</evidence>
<dbReference type="FunFam" id="2.10.70.10:FF:000014">
    <property type="entry name" value="Membrane cofactor protein"/>
    <property type="match status" value="1"/>
</dbReference>
<dbReference type="AlphaFoldDB" id="A0A8J0U6M1"/>
<dbReference type="Pfam" id="PF00084">
    <property type="entry name" value="Sushi"/>
    <property type="match status" value="8"/>
</dbReference>
<evidence type="ECO:0000256" key="1">
    <source>
        <dbReference type="ARBA" id="ARBA00022659"/>
    </source>
</evidence>
<keyword evidence="5" id="KW-0325">Glycoprotein</keyword>
<keyword evidence="2" id="KW-0732">Signal</keyword>
<keyword evidence="10" id="KW-0675">Receptor</keyword>
<dbReference type="Gene3D" id="2.10.70.10">
    <property type="entry name" value="Complement Module, domain 1"/>
    <property type="match status" value="8"/>
</dbReference>
<dbReference type="SMART" id="SM00032">
    <property type="entry name" value="CCP"/>
    <property type="match status" value="8"/>
</dbReference>
<evidence type="ECO:0000256" key="5">
    <source>
        <dbReference type="ARBA" id="ARBA00023180"/>
    </source>
</evidence>
<dbReference type="OrthoDB" id="6480633at2759"/>
<dbReference type="CTD" id="108708165"/>
<dbReference type="InterPro" id="IPR000436">
    <property type="entry name" value="Sushi_SCR_CCP_dom"/>
</dbReference>
<dbReference type="InterPro" id="IPR050350">
    <property type="entry name" value="Compl-Cell_Adhes-Reg"/>
</dbReference>
<feature type="domain" description="Sushi" evidence="8">
    <location>
        <begin position="405"/>
        <end position="462"/>
    </location>
</feature>
<dbReference type="PANTHER" id="PTHR19325:SF568">
    <property type="entry name" value="ARC3"/>
    <property type="match status" value="1"/>
</dbReference>
<name>A0A8J0U6M1_XENLA</name>
<keyword evidence="1 6" id="KW-0768">Sushi</keyword>
<feature type="disulfide bond" evidence="6">
    <location>
        <begin position="252"/>
        <end position="279"/>
    </location>
</feature>
<dbReference type="InterPro" id="IPR035976">
    <property type="entry name" value="Sushi/SCR/CCP_sf"/>
</dbReference>
<dbReference type="SUPFAM" id="SSF57535">
    <property type="entry name" value="Complement control module/SCR domain"/>
    <property type="match status" value="8"/>
</dbReference>
<keyword evidence="3" id="KW-0677">Repeat</keyword>
<keyword evidence="7" id="KW-1133">Transmembrane helix</keyword>
<feature type="domain" description="Sushi" evidence="8">
    <location>
        <begin position="96"/>
        <end position="160"/>
    </location>
</feature>
<evidence type="ECO:0000313" key="10">
    <source>
        <dbReference type="RefSeq" id="XP_018102062.1"/>
    </source>
</evidence>
<dbReference type="PROSITE" id="PS50923">
    <property type="entry name" value="SUSHI"/>
    <property type="match status" value="7"/>
</dbReference>
<evidence type="ECO:0000256" key="3">
    <source>
        <dbReference type="ARBA" id="ARBA00022737"/>
    </source>
</evidence>
<evidence type="ECO:0000259" key="8">
    <source>
        <dbReference type="PROSITE" id="PS50923"/>
    </source>
</evidence>
<dbReference type="RefSeq" id="XP_018102062.1">
    <property type="nucleotide sequence ID" value="XM_018246573.2"/>
</dbReference>
<feature type="domain" description="Sushi" evidence="8">
    <location>
        <begin position="161"/>
        <end position="221"/>
    </location>
</feature>